<evidence type="ECO:0000313" key="2">
    <source>
        <dbReference type="EMBL" id="CAD6337759.1"/>
    </source>
</evidence>
<protein>
    <submittedName>
        <fullName evidence="2">Uncharacterized protein</fullName>
    </submittedName>
</protein>
<keyword evidence="3" id="KW-1185">Reference proteome</keyword>
<dbReference type="Proteomes" id="UP000604825">
    <property type="component" value="Unassembled WGS sequence"/>
</dbReference>
<name>A0A811S5L4_9POAL</name>
<gene>
    <name evidence="2" type="ORF">NCGR_LOCUS61857</name>
</gene>
<accession>A0A811S5L4</accession>
<sequence length="109" mass="11594">MLTVPLPRAAFSSADVIGVAEAEQDQGAEGQRHDRRRYPGREHGYEQRCECSHGGLGLGIPAHADALLELTEAEEEQYERGIHGEHGRDGGGGAPGVVDGEHRIEGQGA</sequence>
<reference evidence="2" key="1">
    <citation type="submission" date="2020-10" db="EMBL/GenBank/DDBJ databases">
        <authorList>
            <person name="Han B."/>
            <person name="Lu T."/>
            <person name="Zhao Q."/>
            <person name="Huang X."/>
            <person name="Zhao Y."/>
        </authorList>
    </citation>
    <scope>NUCLEOTIDE SEQUENCE</scope>
</reference>
<feature type="compositionally biased region" description="Basic and acidic residues" evidence="1">
    <location>
        <begin position="78"/>
        <end position="89"/>
    </location>
</feature>
<evidence type="ECO:0000313" key="3">
    <source>
        <dbReference type="Proteomes" id="UP000604825"/>
    </source>
</evidence>
<dbReference type="AlphaFoldDB" id="A0A811S5L4"/>
<feature type="region of interest" description="Disordered" evidence="1">
    <location>
        <begin position="73"/>
        <end position="109"/>
    </location>
</feature>
<evidence type="ECO:0000256" key="1">
    <source>
        <dbReference type="SAM" id="MobiDB-lite"/>
    </source>
</evidence>
<dbReference type="EMBL" id="CAJGYO010000018">
    <property type="protein sequence ID" value="CAD6337759.1"/>
    <property type="molecule type" value="Genomic_DNA"/>
</dbReference>
<feature type="region of interest" description="Disordered" evidence="1">
    <location>
        <begin position="22"/>
        <end position="42"/>
    </location>
</feature>
<comment type="caution">
    <text evidence="2">The sequence shown here is derived from an EMBL/GenBank/DDBJ whole genome shotgun (WGS) entry which is preliminary data.</text>
</comment>
<proteinExistence type="predicted"/>
<organism evidence="2 3">
    <name type="scientific">Miscanthus lutarioriparius</name>
    <dbReference type="NCBI Taxonomy" id="422564"/>
    <lineage>
        <taxon>Eukaryota</taxon>
        <taxon>Viridiplantae</taxon>
        <taxon>Streptophyta</taxon>
        <taxon>Embryophyta</taxon>
        <taxon>Tracheophyta</taxon>
        <taxon>Spermatophyta</taxon>
        <taxon>Magnoliopsida</taxon>
        <taxon>Liliopsida</taxon>
        <taxon>Poales</taxon>
        <taxon>Poaceae</taxon>
        <taxon>PACMAD clade</taxon>
        <taxon>Panicoideae</taxon>
        <taxon>Andropogonodae</taxon>
        <taxon>Andropogoneae</taxon>
        <taxon>Saccharinae</taxon>
        <taxon>Miscanthus</taxon>
    </lineage>
</organism>
<feature type="compositionally biased region" description="Basic and acidic residues" evidence="1">
    <location>
        <begin position="99"/>
        <end position="109"/>
    </location>
</feature>